<dbReference type="STRING" id="230819.A0A5C3L926"/>
<dbReference type="AlphaFoldDB" id="A0A5C3L926"/>
<reference evidence="2 3" key="1">
    <citation type="journal article" date="2019" name="Nat. Ecol. Evol.">
        <title>Megaphylogeny resolves global patterns of mushroom evolution.</title>
        <authorList>
            <person name="Varga T."/>
            <person name="Krizsan K."/>
            <person name="Foldi C."/>
            <person name="Dima B."/>
            <person name="Sanchez-Garcia M."/>
            <person name="Sanchez-Ramirez S."/>
            <person name="Szollosi G.J."/>
            <person name="Szarkandi J.G."/>
            <person name="Papp V."/>
            <person name="Albert L."/>
            <person name="Andreopoulos W."/>
            <person name="Angelini C."/>
            <person name="Antonin V."/>
            <person name="Barry K.W."/>
            <person name="Bougher N.L."/>
            <person name="Buchanan P."/>
            <person name="Buyck B."/>
            <person name="Bense V."/>
            <person name="Catcheside P."/>
            <person name="Chovatia M."/>
            <person name="Cooper J."/>
            <person name="Damon W."/>
            <person name="Desjardin D."/>
            <person name="Finy P."/>
            <person name="Geml J."/>
            <person name="Haridas S."/>
            <person name="Hughes K."/>
            <person name="Justo A."/>
            <person name="Karasinski D."/>
            <person name="Kautmanova I."/>
            <person name="Kiss B."/>
            <person name="Kocsube S."/>
            <person name="Kotiranta H."/>
            <person name="LaButti K.M."/>
            <person name="Lechner B.E."/>
            <person name="Liimatainen K."/>
            <person name="Lipzen A."/>
            <person name="Lukacs Z."/>
            <person name="Mihaltcheva S."/>
            <person name="Morgado L.N."/>
            <person name="Niskanen T."/>
            <person name="Noordeloos M.E."/>
            <person name="Ohm R.A."/>
            <person name="Ortiz-Santana B."/>
            <person name="Ovrebo C."/>
            <person name="Racz N."/>
            <person name="Riley R."/>
            <person name="Savchenko A."/>
            <person name="Shiryaev A."/>
            <person name="Soop K."/>
            <person name="Spirin V."/>
            <person name="Szebenyi C."/>
            <person name="Tomsovsky M."/>
            <person name="Tulloss R.E."/>
            <person name="Uehling J."/>
            <person name="Grigoriev I.V."/>
            <person name="Vagvolgyi C."/>
            <person name="Papp T."/>
            <person name="Martin F.M."/>
            <person name="Miettinen O."/>
            <person name="Hibbett D.S."/>
            <person name="Nagy L.G."/>
        </authorList>
    </citation>
    <scope>NUCLEOTIDE SEQUENCE [LARGE SCALE GENOMIC DNA]</scope>
    <source>
        <strain evidence="2 3">CBS 121175</strain>
    </source>
</reference>
<evidence type="ECO:0000256" key="1">
    <source>
        <dbReference type="SAM" id="MobiDB-lite"/>
    </source>
</evidence>
<name>A0A5C3L926_COPMA</name>
<dbReference type="Proteomes" id="UP000307440">
    <property type="component" value="Unassembled WGS sequence"/>
</dbReference>
<dbReference type="OrthoDB" id="21617at2759"/>
<dbReference type="Pfam" id="PF10454">
    <property type="entry name" value="DUF2458"/>
    <property type="match status" value="1"/>
</dbReference>
<sequence>MDLTNNINDPAGVKALLEQLRVSQAWQDLENKPQHHNPPAAPAQSNSKLPEVSPDIAPSTEDTASRVAELLAQLKSPSPLPPFKQPQQPPPRHAFSTLSAPRAQVQQAPASALLPDPNLRSCSYPVALTHLSRLGEDPAFTSAIKQILDEQNTRERQLWADREAILTKYMDKVTLALTKANLTGGGISKHEAMMLQDGYQRELRKFDQERVVPAWEGLVSRQQARLESLKVPNMFVTSDPKEREKQSQIIQVLTGLVQA</sequence>
<accession>A0A5C3L926</accession>
<organism evidence="2 3">
    <name type="scientific">Coprinopsis marcescibilis</name>
    <name type="common">Agaric fungus</name>
    <name type="synonym">Psathyrella marcescibilis</name>
    <dbReference type="NCBI Taxonomy" id="230819"/>
    <lineage>
        <taxon>Eukaryota</taxon>
        <taxon>Fungi</taxon>
        <taxon>Dikarya</taxon>
        <taxon>Basidiomycota</taxon>
        <taxon>Agaricomycotina</taxon>
        <taxon>Agaricomycetes</taxon>
        <taxon>Agaricomycetidae</taxon>
        <taxon>Agaricales</taxon>
        <taxon>Agaricineae</taxon>
        <taxon>Psathyrellaceae</taxon>
        <taxon>Coprinopsis</taxon>
    </lineage>
</organism>
<gene>
    <name evidence="2" type="ORF">FA15DRAFT_664191</name>
</gene>
<proteinExistence type="predicted"/>
<keyword evidence="3" id="KW-1185">Reference proteome</keyword>
<feature type="region of interest" description="Disordered" evidence="1">
    <location>
        <begin position="26"/>
        <end position="100"/>
    </location>
</feature>
<dbReference type="EMBL" id="ML210150">
    <property type="protein sequence ID" value="TFK29270.1"/>
    <property type="molecule type" value="Genomic_DNA"/>
</dbReference>
<feature type="compositionally biased region" description="Pro residues" evidence="1">
    <location>
        <begin position="78"/>
        <end position="92"/>
    </location>
</feature>
<evidence type="ECO:0000313" key="2">
    <source>
        <dbReference type="EMBL" id="TFK29270.1"/>
    </source>
</evidence>
<protein>
    <submittedName>
        <fullName evidence="2">Uncharacterized protein</fullName>
    </submittedName>
</protein>
<evidence type="ECO:0000313" key="3">
    <source>
        <dbReference type="Proteomes" id="UP000307440"/>
    </source>
</evidence>
<dbReference type="InterPro" id="IPR018858">
    <property type="entry name" value="DUF2458"/>
</dbReference>